<evidence type="ECO:0000256" key="1">
    <source>
        <dbReference type="ARBA" id="ARBA00007626"/>
    </source>
</evidence>
<dbReference type="AlphaFoldDB" id="A0AAN9SFT2"/>
<dbReference type="PANTHER" id="PTHR47939:SF13">
    <property type="entry name" value="OS03G0201400 PROTEIN"/>
    <property type="match status" value="1"/>
</dbReference>
<dbReference type="Proteomes" id="UP001386955">
    <property type="component" value="Unassembled WGS sequence"/>
</dbReference>
<dbReference type="EMBL" id="JAYMYS010000004">
    <property type="protein sequence ID" value="KAK7395596.1"/>
    <property type="molecule type" value="Genomic_DNA"/>
</dbReference>
<comment type="similarity">
    <text evidence="1">Belongs to the PPR family. P subfamily.</text>
</comment>
<feature type="repeat" description="PPR" evidence="3">
    <location>
        <begin position="253"/>
        <end position="283"/>
    </location>
</feature>
<reference evidence="5 6" key="1">
    <citation type="submission" date="2024-01" db="EMBL/GenBank/DDBJ databases">
        <title>The genomes of 5 underutilized Papilionoideae crops provide insights into root nodulation and disease resistanc.</title>
        <authorList>
            <person name="Jiang F."/>
        </authorList>
    </citation>
    <scope>NUCLEOTIDE SEQUENCE [LARGE SCALE GENOMIC DNA]</scope>
    <source>
        <strain evidence="5">DUOXIRENSHENG_FW03</strain>
        <tissue evidence="5">Leaves</tissue>
    </source>
</reference>
<feature type="repeat" description="PPR" evidence="3">
    <location>
        <begin position="361"/>
        <end position="395"/>
    </location>
</feature>
<evidence type="ECO:0008006" key="7">
    <source>
        <dbReference type="Google" id="ProtNLM"/>
    </source>
</evidence>
<feature type="repeat" description="PPR" evidence="3">
    <location>
        <begin position="182"/>
        <end position="217"/>
    </location>
</feature>
<evidence type="ECO:0000256" key="4">
    <source>
        <dbReference type="SAM" id="Coils"/>
    </source>
</evidence>
<sequence length="826" mass="94038">MVSLVLSQKLSSNHQRYIPISTFFNSHLRYFCSDHPEPQNARPRSRNASKTAKTLANLINSKPWSNGLLSSLSTPLSKTTVLRTLRLIKDPSKALLFFKWVHQMGFPHTPQSYFIMLETLGRERNLNVARNFLFSIEKKSNGTVKLEDRFFNSLIRSYAEAGLFKESMKLFQTMKNVLVSPSVVTFNSVLSILLKRGRTNMAREVYDEMLQTYGVSPDTCTYNVLIRGFCKNSMVDEGFLFFKEMESLKCEPDVVTYNTLVDGLCRAGKVGIARNLVNGMSKKCESLNPNVVTYTTLIRGYCMKQEVDEALVVLEEMSSRGLKPNMITYNTLIKGLCEAHKLDKMKDVLEQMKGDGGFSPDTFTFNTIIHSHCSAGNLDEALKVFESMKKFQVPVDSVSYSTLIRSLCQKGEYDKAEKLFDELFEKDILLSKFGSKPLAASYSPIFQYLCEHGKTKKAERVIRQLMKRGTQDPQSYMTVIMGHCKEGAYENGYELLMWMLRRDFLPGVEIYDCLIDGFLLKDKPLLAKETLEKMVKSSYQPKTSIWHSILAKLLEKGCAHESSCVIVMMLEKNVRQSINLSTESLQLLFGHGQKQRAFEIIDLIYTNGYRVKIEEVIQFLHKRGKVSEACKLLLFSLENHQKVDMDSCDAIILNLCEIHKVSEAFNLCYELVENGLHQELTCLNDLIAALEEEGKREEAAFISKRLPRPKNLDGSMHNHSSTKFRPIKAARDVKVFRLPVSDNGLILMVNAKGLGNIWYVGCGVATQANLDIITVLRILNENVTPGESDIYDASLIQKVMKTWWIYLVRLQSQTYLRLSEILESEI</sequence>
<evidence type="ECO:0000256" key="3">
    <source>
        <dbReference type="PROSITE-ProRule" id="PRU00708"/>
    </source>
</evidence>
<feature type="repeat" description="PPR" evidence="3">
    <location>
        <begin position="472"/>
        <end position="506"/>
    </location>
</feature>
<organism evidence="5 6">
    <name type="scientific">Psophocarpus tetragonolobus</name>
    <name type="common">Winged bean</name>
    <name type="synonym">Dolichos tetragonolobus</name>
    <dbReference type="NCBI Taxonomy" id="3891"/>
    <lineage>
        <taxon>Eukaryota</taxon>
        <taxon>Viridiplantae</taxon>
        <taxon>Streptophyta</taxon>
        <taxon>Embryophyta</taxon>
        <taxon>Tracheophyta</taxon>
        <taxon>Spermatophyta</taxon>
        <taxon>Magnoliopsida</taxon>
        <taxon>eudicotyledons</taxon>
        <taxon>Gunneridae</taxon>
        <taxon>Pentapetalae</taxon>
        <taxon>rosids</taxon>
        <taxon>fabids</taxon>
        <taxon>Fabales</taxon>
        <taxon>Fabaceae</taxon>
        <taxon>Papilionoideae</taxon>
        <taxon>50 kb inversion clade</taxon>
        <taxon>NPAAA clade</taxon>
        <taxon>indigoferoid/millettioid clade</taxon>
        <taxon>Phaseoleae</taxon>
        <taxon>Psophocarpus</taxon>
    </lineage>
</organism>
<accession>A0AAN9SFT2</accession>
<feature type="repeat" description="PPR" evidence="3">
    <location>
        <begin position="218"/>
        <end position="252"/>
    </location>
</feature>
<feature type="coiled-coil region" evidence="4">
    <location>
        <begin position="673"/>
        <end position="700"/>
    </location>
</feature>
<keyword evidence="6" id="KW-1185">Reference proteome</keyword>
<dbReference type="InterPro" id="IPR002885">
    <property type="entry name" value="PPR_rpt"/>
</dbReference>
<dbReference type="PROSITE" id="PS51375">
    <property type="entry name" value="PPR"/>
    <property type="match status" value="9"/>
</dbReference>
<keyword evidence="4" id="KW-0175">Coiled coil</keyword>
<dbReference type="PANTHER" id="PTHR47939">
    <property type="entry name" value="MEMBRANE-ASSOCIATED SALT-INDUCIBLE PROTEIN-LIKE"/>
    <property type="match status" value="1"/>
</dbReference>
<feature type="repeat" description="PPR" evidence="3">
    <location>
        <begin position="147"/>
        <end position="181"/>
    </location>
</feature>
<evidence type="ECO:0000256" key="2">
    <source>
        <dbReference type="ARBA" id="ARBA00022737"/>
    </source>
</evidence>
<dbReference type="Pfam" id="PF13041">
    <property type="entry name" value="PPR_2"/>
    <property type="match status" value="3"/>
</dbReference>
<protein>
    <recommendedName>
        <fullName evidence="7">Pentatricopeptide repeat-containing protein</fullName>
    </recommendedName>
</protein>
<keyword evidence="2" id="KW-0677">Repeat</keyword>
<evidence type="ECO:0000313" key="5">
    <source>
        <dbReference type="EMBL" id="KAK7395596.1"/>
    </source>
</evidence>
<dbReference type="Pfam" id="PF13812">
    <property type="entry name" value="PPR_3"/>
    <property type="match status" value="1"/>
</dbReference>
<dbReference type="InterPro" id="IPR050667">
    <property type="entry name" value="PPR-containing_protein"/>
</dbReference>
<dbReference type="InterPro" id="IPR011990">
    <property type="entry name" value="TPR-like_helical_dom_sf"/>
</dbReference>
<feature type="repeat" description="PPR" evidence="3">
    <location>
        <begin position="396"/>
        <end position="430"/>
    </location>
</feature>
<name>A0AAN9SFT2_PSOTE</name>
<evidence type="ECO:0000313" key="6">
    <source>
        <dbReference type="Proteomes" id="UP001386955"/>
    </source>
</evidence>
<comment type="caution">
    <text evidence="5">The sequence shown here is derived from an EMBL/GenBank/DDBJ whole genome shotgun (WGS) entry which is preliminary data.</text>
</comment>
<dbReference type="Pfam" id="PF01535">
    <property type="entry name" value="PPR"/>
    <property type="match status" value="1"/>
</dbReference>
<dbReference type="NCBIfam" id="TIGR00756">
    <property type="entry name" value="PPR"/>
    <property type="match status" value="8"/>
</dbReference>
<feature type="repeat" description="PPR" evidence="3">
    <location>
        <begin position="325"/>
        <end position="359"/>
    </location>
</feature>
<gene>
    <name evidence="5" type="ORF">VNO78_16160</name>
</gene>
<feature type="repeat" description="PPR" evidence="3">
    <location>
        <begin position="290"/>
        <end position="324"/>
    </location>
</feature>
<dbReference type="Gene3D" id="1.25.40.10">
    <property type="entry name" value="Tetratricopeptide repeat domain"/>
    <property type="match status" value="6"/>
</dbReference>
<proteinExistence type="inferred from homology"/>